<dbReference type="OrthoDB" id="10379187at2759"/>
<dbReference type="AlphaFoldDB" id="A0A9W7E1D2"/>
<comment type="caution">
    <text evidence="2">The sequence shown here is derived from an EMBL/GenBank/DDBJ whole genome shotgun (WGS) entry which is preliminary data.</text>
</comment>
<accession>A0A9W7E1D2</accession>
<sequence>MSSFSSNTNQSKPNVNDLRLTLANARISPEPFAEAAFPANRPVKREREDEDAEFANKAQHTAQNKNKVIKMDVGQSWNRTMELLRLNHKVSVDFHKLIAKGYCASESPSRSGVPTLVSTNCSSEAEDEDEDEDEEKEQYDMCDGDEEKIGLFAFEFPLTTMKVRKSRRDAVTPLGPSPSVSTIDIYRSMRKQGFVQEKHFLDQSRVFVANNSHRLKTVRKTLEPLTEVAEGGLYEIVAELTAYDEQGQPSSQDICVKVAGAKILEQMESINQHINWNGVKVEPSTDPTKDGASSFFNVVVVEISKTLDPAACRCTFGGSGSAAVVSPSGEGEGDFKYDINMYRQVCNMRDVPEGTSEPYIHYVYTNEFNQRVASWQEFV</sequence>
<evidence type="ECO:0000256" key="1">
    <source>
        <dbReference type="SAM" id="MobiDB-lite"/>
    </source>
</evidence>
<evidence type="ECO:0000313" key="2">
    <source>
        <dbReference type="EMBL" id="GMH62328.1"/>
    </source>
</evidence>
<evidence type="ECO:0000313" key="3">
    <source>
        <dbReference type="Proteomes" id="UP001165122"/>
    </source>
</evidence>
<feature type="region of interest" description="Disordered" evidence="1">
    <location>
        <begin position="105"/>
        <end position="137"/>
    </location>
</feature>
<proteinExistence type="predicted"/>
<protein>
    <submittedName>
        <fullName evidence="2">Uncharacterized protein</fullName>
    </submittedName>
</protein>
<dbReference type="EMBL" id="BRXW01000516">
    <property type="protein sequence ID" value="GMH62328.1"/>
    <property type="molecule type" value="Genomic_DNA"/>
</dbReference>
<dbReference type="Proteomes" id="UP001165122">
    <property type="component" value="Unassembled WGS sequence"/>
</dbReference>
<feature type="compositionally biased region" description="Polar residues" evidence="1">
    <location>
        <begin position="106"/>
        <end position="123"/>
    </location>
</feature>
<keyword evidence="3" id="KW-1185">Reference proteome</keyword>
<feature type="region of interest" description="Disordered" evidence="1">
    <location>
        <begin position="33"/>
        <end position="61"/>
    </location>
</feature>
<organism evidence="2 3">
    <name type="scientific">Triparma laevis f. longispina</name>
    <dbReference type="NCBI Taxonomy" id="1714387"/>
    <lineage>
        <taxon>Eukaryota</taxon>
        <taxon>Sar</taxon>
        <taxon>Stramenopiles</taxon>
        <taxon>Ochrophyta</taxon>
        <taxon>Bolidophyceae</taxon>
        <taxon>Parmales</taxon>
        <taxon>Triparmaceae</taxon>
        <taxon>Triparma</taxon>
    </lineage>
</organism>
<feature type="compositionally biased region" description="Acidic residues" evidence="1">
    <location>
        <begin position="124"/>
        <end position="137"/>
    </location>
</feature>
<name>A0A9W7E1D2_9STRA</name>
<reference evidence="3" key="1">
    <citation type="journal article" date="2023" name="Commun. Biol.">
        <title>Genome analysis of Parmales, the sister group of diatoms, reveals the evolutionary specialization of diatoms from phago-mixotrophs to photoautotrophs.</title>
        <authorList>
            <person name="Ban H."/>
            <person name="Sato S."/>
            <person name="Yoshikawa S."/>
            <person name="Yamada K."/>
            <person name="Nakamura Y."/>
            <person name="Ichinomiya M."/>
            <person name="Sato N."/>
            <person name="Blanc-Mathieu R."/>
            <person name="Endo H."/>
            <person name="Kuwata A."/>
            <person name="Ogata H."/>
        </authorList>
    </citation>
    <scope>NUCLEOTIDE SEQUENCE [LARGE SCALE GENOMIC DNA]</scope>
    <source>
        <strain evidence="3">NIES 3700</strain>
    </source>
</reference>
<gene>
    <name evidence="2" type="ORF">TrLO_g6534</name>
</gene>